<protein>
    <recommendedName>
        <fullName evidence="4">Large ribosomal subunit protein uL23</fullName>
    </recommendedName>
</protein>
<comment type="similarity">
    <text evidence="1 4">Belongs to the universal ribosomal protein uL23 family.</text>
</comment>
<keyword evidence="4" id="KW-0694">RNA-binding</keyword>
<dbReference type="KEGG" id="aps:CFPG_092"/>
<comment type="subunit">
    <text evidence="4">Part of the 50S ribosomal subunit. Contacts protein L29, and trigger factor when it is bound to the ribosome.</text>
</comment>
<dbReference type="EMBL" id="AP010656">
    <property type="protein sequence ID" value="BAG83355.1"/>
    <property type="molecule type" value="Genomic_DNA"/>
</dbReference>
<keyword evidence="4" id="KW-0699">rRNA-binding</keyword>
<dbReference type="STRING" id="511995.CFPG_092"/>
<dbReference type="eggNOG" id="COG0089">
    <property type="taxonomic scope" value="Bacteria"/>
</dbReference>
<dbReference type="RefSeq" id="WP_012573116.1">
    <property type="nucleotide sequence ID" value="NC_011565.1"/>
</dbReference>
<keyword evidence="2 4" id="KW-0689">Ribosomal protein</keyword>
<dbReference type="AlphaFoldDB" id="B6YQ83"/>
<dbReference type="HOGENOM" id="CLU_037562_3_1_10"/>
<dbReference type="HAMAP" id="MF_01369_B">
    <property type="entry name" value="Ribosomal_uL23_B"/>
    <property type="match status" value="1"/>
</dbReference>
<reference evidence="6" key="1">
    <citation type="journal article" date="2008" name="Science">
        <title>Genome of an endosymbiont coupling N2 fixation to cellulolysis within RT protist cells in termite gut.</title>
        <authorList>
            <person name="Hongoh Y."/>
            <person name="Sharma V.K."/>
            <person name="Prakash T."/>
            <person name="Noda S."/>
            <person name="Toh H."/>
            <person name="Taylor T.D."/>
            <person name="Kudo T."/>
            <person name="Sakaki Y."/>
            <person name="Toyoda A."/>
            <person name="Hattori M."/>
            <person name="Ohkuma M."/>
        </authorList>
    </citation>
    <scope>NUCLEOTIDE SEQUENCE [LARGE SCALE GENOMIC DNA]</scope>
</reference>
<dbReference type="GO" id="GO:1990904">
    <property type="term" value="C:ribonucleoprotein complex"/>
    <property type="evidence" value="ECO:0007669"/>
    <property type="project" value="UniProtKB-KW"/>
</dbReference>
<organism evidence="5 6">
    <name type="scientific">Azobacteroides pseudotrichonymphae genomovar. CFP2</name>
    <dbReference type="NCBI Taxonomy" id="511995"/>
    <lineage>
        <taxon>Bacteria</taxon>
        <taxon>Pseudomonadati</taxon>
        <taxon>Bacteroidota</taxon>
        <taxon>Bacteroidia</taxon>
        <taxon>Bacteroidales</taxon>
        <taxon>Candidatus Azobacteroides</taxon>
    </lineage>
</organism>
<dbReference type="PANTHER" id="PTHR11620">
    <property type="entry name" value="60S RIBOSOMAL PROTEIN L23A"/>
    <property type="match status" value="1"/>
</dbReference>
<dbReference type="GO" id="GO:0006412">
    <property type="term" value="P:translation"/>
    <property type="evidence" value="ECO:0007669"/>
    <property type="project" value="UniProtKB-UniRule"/>
</dbReference>
<evidence type="ECO:0000313" key="5">
    <source>
        <dbReference type="EMBL" id="BAG83355.1"/>
    </source>
</evidence>
<dbReference type="Pfam" id="PF00276">
    <property type="entry name" value="Ribosomal_L23"/>
    <property type="match status" value="1"/>
</dbReference>
<dbReference type="GO" id="GO:0019843">
    <property type="term" value="F:rRNA binding"/>
    <property type="evidence" value="ECO:0007669"/>
    <property type="project" value="UniProtKB-UniRule"/>
</dbReference>
<evidence type="ECO:0000256" key="4">
    <source>
        <dbReference type="HAMAP-Rule" id="MF_01369"/>
    </source>
</evidence>
<comment type="function">
    <text evidence="4">One of the early assembly proteins it binds 23S rRNA. One of the proteins that surrounds the polypeptide exit tunnel on the outside of the ribosome. Forms the main docking site for trigger factor binding to the ribosome.</text>
</comment>
<gene>
    <name evidence="4" type="primary">rplW</name>
    <name evidence="5" type="ordered locus">CFPG_092</name>
</gene>
<evidence type="ECO:0000256" key="3">
    <source>
        <dbReference type="ARBA" id="ARBA00023274"/>
    </source>
</evidence>
<dbReference type="NCBIfam" id="NF004363">
    <property type="entry name" value="PRK05738.2-4"/>
    <property type="match status" value="1"/>
</dbReference>
<accession>B6YQ83</accession>
<evidence type="ECO:0000256" key="2">
    <source>
        <dbReference type="ARBA" id="ARBA00022980"/>
    </source>
</evidence>
<dbReference type="InterPro" id="IPR012677">
    <property type="entry name" value="Nucleotide-bd_a/b_plait_sf"/>
</dbReference>
<keyword evidence="3 4" id="KW-0687">Ribonucleoprotein</keyword>
<dbReference type="OrthoDB" id="9797862at2"/>
<dbReference type="GO" id="GO:0003735">
    <property type="term" value="F:structural constituent of ribosome"/>
    <property type="evidence" value="ECO:0007669"/>
    <property type="project" value="InterPro"/>
</dbReference>
<dbReference type="Gene3D" id="3.30.70.330">
    <property type="match status" value="1"/>
</dbReference>
<evidence type="ECO:0000256" key="1">
    <source>
        <dbReference type="ARBA" id="ARBA00006700"/>
    </source>
</evidence>
<dbReference type="GO" id="GO:0005840">
    <property type="term" value="C:ribosome"/>
    <property type="evidence" value="ECO:0007669"/>
    <property type="project" value="UniProtKB-KW"/>
</dbReference>
<evidence type="ECO:0000313" key="6">
    <source>
        <dbReference type="Proteomes" id="UP000000723"/>
    </source>
</evidence>
<dbReference type="SUPFAM" id="SSF54189">
    <property type="entry name" value="Ribosomal proteins S24e, L23 and L15e"/>
    <property type="match status" value="1"/>
</dbReference>
<sequence length="99" mass="11099">MGIIIKPIITEKQTQITDKKSNCVGFYVSPSADKLEIRTAVSGLYDVSVLRVNTMNYDGKRKSRYNKLKVMKGKRVALKKAIVILSKGETIDFFSGNIK</sequence>
<dbReference type="Proteomes" id="UP000000723">
    <property type="component" value="Chromosome"/>
</dbReference>
<proteinExistence type="inferred from homology"/>
<name>B6YQ83_AZOPC</name>
<dbReference type="InterPro" id="IPR013025">
    <property type="entry name" value="Ribosomal_uL23-like"/>
</dbReference>
<keyword evidence="6" id="KW-1185">Reference proteome</keyword>
<dbReference type="InterPro" id="IPR012678">
    <property type="entry name" value="Ribosomal_uL23/eL15/eS24_sf"/>
</dbReference>